<dbReference type="Proteomes" id="UP000006833">
    <property type="component" value="Chromosome"/>
</dbReference>
<dbReference type="OrthoDB" id="9810174at2"/>
<sequence>MLNTLKSTFAIGAIALGLSVSALSQARAQDYYIGQIIIGGWNFCPRGTFRLDGSLLSINENQALFSLLGTNYGGDGRTTFGLPDMRGRVPVHTGQGPGLSDRRLGQTGGSEANTLSVAQLPAHSHALSGTATAANTPSPAGALPATTGRDSTYAAGTPDTAMAAGAIGSTGAGSAVNNMPPFNVVTYCMVGFGIYPSRN</sequence>
<protein>
    <recommendedName>
        <fullName evidence="3">Phage tail collar domain-containing protein</fullName>
    </recommendedName>
</protein>
<feature type="domain" description="Phage tail collar" evidence="3">
    <location>
        <begin position="34"/>
        <end position="90"/>
    </location>
</feature>
<dbReference type="KEGG" id="dsh:Dshi_2328"/>
<name>A8LRN3_DINSH</name>
<dbReference type="RefSeq" id="WP_012178995.1">
    <property type="nucleotide sequence ID" value="NC_009952.1"/>
</dbReference>
<feature type="compositionally biased region" description="Polar residues" evidence="1">
    <location>
        <begin position="127"/>
        <end position="138"/>
    </location>
</feature>
<proteinExistence type="predicted"/>
<dbReference type="STRING" id="398580.Dshi_2328"/>
<reference evidence="5" key="1">
    <citation type="journal article" date="2010" name="ISME J.">
        <title>The complete genome sequence of the algal symbiont Dinoroseobacter shibae: a hitchhiker's guide to life in the sea.</title>
        <authorList>
            <person name="Wagner-Dobler I."/>
            <person name="Ballhausen B."/>
            <person name="Berger M."/>
            <person name="Brinkhoff T."/>
            <person name="Buchholz I."/>
            <person name="Bunk B."/>
            <person name="Cypionka H."/>
            <person name="Daniel R."/>
            <person name="Drepper T."/>
            <person name="Gerdts G."/>
            <person name="Hahnke S."/>
            <person name="Han C."/>
            <person name="Jahn D."/>
            <person name="Kalhoefer D."/>
            <person name="Kiss H."/>
            <person name="Klenk H.P."/>
            <person name="Kyrpides N."/>
            <person name="Liebl W."/>
            <person name="Liesegang H."/>
            <person name="Meincke L."/>
            <person name="Pati A."/>
            <person name="Petersen J."/>
            <person name="Piekarski T."/>
            <person name="Pommerenke C."/>
            <person name="Pradella S."/>
            <person name="Pukall R."/>
            <person name="Rabus R."/>
            <person name="Stackebrandt E."/>
            <person name="Thole S."/>
            <person name="Thompson L."/>
            <person name="Tielen P."/>
            <person name="Tomasch J."/>
            <person name="von Jan M."/>
            <person name="Wanphrut N."/>
            <person name="Wichels A."/>
            <person name="Zech H."/>
            <person name="Simon M."/>
        </authorList>
    </citation>
    <scope>NUCLEOTIDE SEQUENCE [LARGE SCALE GENOMIC DNA]</scope>
    <source>
        <strain evidence="5">DSM 16493 / NCIMB 14021 / DFL 12</strain>
    </source>
</reference>
<evidence type="ECO:0000259" key="3">
    <source>
        <dbReference type="Pfam" id="PF07484"/>
    </source>
</evidence>
<dbReference type="SUPFAM" id="SSF88874">
    <property type="entry name" value="Receptor-binding domain of short tail fibre protein gp12"/>
    <property type="match status" value="1"/>
</dbReference>
<dbReference type="EMBL" id="CP000830">
    <property type="protein sequence ID" value="ABV94064.1"/>
    <property type="molecule type" value="Genomic_DNA"/>
</dbReference>
<dbReference type="Pfam" id="PF07484">
    <property type="entry name" value="Collar"/>
    <property type="match status" value="1"/>
</dbReference>
<feature type="chain" id="PRO_5002726152" description="Phage tail collar domain-containing protein" evidence="2">
    <location>
        <begin position="29"/>
        <end position="199"/>
    </location>
</feature>
<keyword evidence="2" id="KW-0732">Signal</keyword>
<gene>
    <name evidence="4" type="ordered locus">Dshi_2328</name>
</gene>
<evidence type="ECO:0000256" key="1">
    <source>
        <dbReference type="SAM" id="MobiDB-lite"/>
    </source>
</evidence>
<feature type="region of interest" description="Disordered" evidence="1">
    <location>
        <begin position="81"/>
        <end position="108"/>
    </location>
</feature>
<dbReference type="HOGENOM" id="CLU_087872_0_0_5"/>
<dbReference type="eggNOG" id="COG4675">
    <property type="taxonomic scope" value="Bacteria"/>
</dbReference>
<accession>A8LRN3</accession>
<dbReference type="InterPro" id="IPR011083">
    <property type="entry name" value="Phage_tail_collar_dom"/>
</dbReference>
<dbReference type="InterPro" id="IPR037053">
    <property type="entry name" value="Phage_tail_collar_dom_sf"/>
</dbReference>
<keyword evidence="5" id="KW-1185">Reference proteome</keyword>
<evidence type="ECO:0000256" key="2">
    <source>
        <dbReference type="SAM" id="SignalP"/>
    </source>
</evidence>
<feature type="signal peptide" evidence="2">
    <location>
        <begin position="1"/>
        <end position="28"/>
    </location>
</feature>
<organism evidence="4 5">
    <name type="scientific">Dinoroseobacter shibae (strain DSM 16493 / NCIMB 14021 / DFL 12)</name>
    <dbReference type="NCBI Taxonomy" id="398580"/>
    <lineage>
        <taxon>Bacteria</taxon>
        <taxon>Pseudomonadati</taxon>
        <taxon>Pseudomonadota</taxon>
        <taxon>Alphaproteobacteria</taxon>
        <taxon>Rhodobacterales</taxon>
        <taxon>Roseobacteraceae</taxon>
        <taxon>Dinoroseobacter</taxon>
    </lineage>
</organism>
<dbReference type="Gene3D" id="3.90.1340.10">
    <property type="entry name" value="Phage tail collar domain"/>
    <property type="match status" value="1"/>
</dbReference>
<evidence type="ECO:0000313" key="5">
    <source>
        <dbReference type="Proteomes" id="UP000006833"/>
    </source>
</evidence>
<evidence type="ECO:0000313" key="4">
    <source>
        <dbReference type="EMBL" id="ABV94064.1"/>
    </source>
</evidence>
<dbReference type="AlphaFoldDB" id="A8LRN3"/>
<feature type="region of interest" description="Disordered" evidence="1">
    <location>
        <begin position="126"/>
        <end position="154"/>
    </location>
</feature>